<feature type="domain" description="Inner membrane protein YgaP-like transmembrane" evidence="2">
    <location>
        <begin position="1"/>
        <end position="63"/>
    </location>
</feature>
<keyword evidence="1" id="KW-0472">Membrane</keyword>
<sequence>MQQNVGNIEKIARVVLGLGLLSLIFLLEGNIRWVGLAGVILLVTAAIGWCPISSVLGINTTKSK</sequence>
<evidence type="ECO:0000259" key="2">
    <source>
        <dbReference type="Pfam" id="PF11127"/>
    </source>
</evidence>
<evidence type="ECO:0000256" key="1">
    <source>
        <dbReference type="SAM" id="Phobius"/>
    </source>
</evidence>
<organism evidence="3 4">
    <name type="scientific">Candidatus Muproteobacteria bacterium RBG_19FT_COMBO_61_10</name>
    <dbReference type="NCBI Taxonomy" id="1817761"/>
    <lineage>
        <taxon>Bacteria</taxon>
        <taxon>Pseudomonadati</taxon>
        <taxon>Pseudomonadota</taxon>
        <taxon>Candidatus Muproteobacteria</taxon>
    </lineage>
</organism>
<dbReference type="Proteomes" id="UP000177950">
    <property type="component" value="Unassembled WGS sequence"/>
</dbReference>
<dbReference type="EMBL" id="MFSV01000041">
    <property type="protein sequence ID" value="OGI58828.1"/>
    <property type="molecule type" value="Genomic_DNA"/>
</dbReference>
<accession>A0A1F6UNB6</accession>
<dbReference type="InterPro" id="IPR021309">
    <property type="entry name" value="YgaP-like_TM"/>
</dbReference>
<feature type="transmembrane region" description="Helical" evidence="1">
    <location>
        <begin position="12"/>
        <end position="27"/>
    </location>
</feature>
<gene>
    <name evidence="3" type="ORF">A2V58_00025</name>
</gene>
<reference evidence="3 4" key="1">
    <citation type="journal article" date="2016" name="Nat. Commun.">
        <title>Thousands of microbial genomes shed light on interconnected biogeochemical processes in an aquifer system.</title>
        <authorList>
            <person name="Anantharaman K."/>
            <person name="Brown C.T."/>
            <person name="Hug L.A."/>
            <person name="Sharon I."/>
            <person name="Castelle C.J."/>
            <person name="Probst A.J."/>
            <person name="Thomas B.C."/>
            <person name="Singh A."/>
            <person name="Wilkins M.J."/>
            <person name="Karaoz U."/>
            <person name="Brodie E.L."/>
            <person name="Williams K.H."/>
            <person name="Hubbard S.S."/>
            <person name="Banfield J.F."/>
        </authorList>
    </citation>
    <scope>NUCLEOTIDE SEQUENCE [LARGE SCALE GENOMIC DNA]</scope>
</reference>
<evidence type="ECO:0000313" key="4">
    <source>
        <dbReference type="Proteomes" id="UP000177950"/>
    </source>
</evidence>
<feature type="transmembrane region" description="Helical" evidence="1">
    <location>
        <begin position="33"/>
        <end position="58"/>
    </location>
</feature>
<dbReference type="Pfam" id="PF11127">
    <property type="entry name" value="YgaP-like_TM"/>
    <property type="match status" value="1"/>
</dbReference>
<proteinExistence type="predicted"/>
<comment type="caution">
    <text evidence="3">The sequence shown here is derived from an EMBL/GenBank/DDBJ whole genome shotgun (WGS) entry which is preliminary data.</text>
</comment>
<evidence type="ECO:0000313" key="3">
    <source>
        <dbReference type="EMBL" id="OGI58828.1"/>
    </source>
</evidence>
<keyword evidence="1" id="KW-1133">Transmembrane helix</keyword>
<protein>
    <recommendedName>
        <fullName evidence="2">Inner membrane protein YgaP-like transmembrane domain-containing protein</fullName>
    </recommendedName>
</protein>
<keyword evidence="1" id="KW-0812">Transmembrane</keyword>
<name>A0A1F6UNB6_9PROT</name>
<dbReference type="AlphaFoldDB" id="A0A1F6UNB6"/>